<keyword evidence="5" id="KW-1185">Reference proteome</keyword>
<feature type="domain" description="FAD/NAD(P)-binding" evidence="3">
    <location>
        <begin position="2"/>
        <end position="130"/>
    </location>
</feature>
<accession>A0A5D0RAI0</accession>
<reference evidence="4 5" key="1">
    <citation type="submission" date="2019-08" db="EMBL/GenBank/DDBJ databases">
        <title>Genomes of Antarctic Bizionia species.</title>
        <authorList>
            <person name="Bowman J.P."/>
        </authorList>
    </citation>
    <scope>NUCLEOTIDE SEQUENCE [LARGE SCALE GENOMIC DNA]</scope>
    <source>
        <strain evidence="4 5">ADA-4</strain>
    </source>
</reference>
<sequence>MFDVLVIGGGAAGMSCALVLGSAKKQAFAADKNMGIILHQKTSHLQTALFNNVLGFHPGTTGQSIMDSGRAQLKSVYPHVTCIENEKVKSLSKTDNGFLVATNKKEYSAKIVVIAVGYSDLITISGLDTYIELHPRAKIEKARIWLKNDDHLIEEGMYVAGTLAGWRSQYAIAAGSGAHVATDILTLWNNGQHVKVHDKI</sequence>
<keyword evidence="2" id="KW-0560">Oxidoreductase</keyword>
<dbReference type="InterPro" id="IPR023753">
    <property type="entry name" value="FAD/NAD-binding_dom"/>
</dbReference>
<dbReference type="EMBL" id="VSKK01000001">
    <property type="protein sequence ID" value="TYB78497.1"/>
    <property type="molecule type" value="Genomic_DNA"/>
</dbReference>
<dbReference type="SUPFAM" id="SSF51905">
    <property type="entry name" value="FAD/NAD(P)-binding domain"/>
    <property type="match status" value="1"/>
</dbReference>
<evidence type="ECO:0000256" key="1">
    <source>
        <dbReference type="ARBA" id="ARBA00022630"/>
    </source>
</evidence>
<dbReference type="InterPro" id="IPR050097">
    <property type="entry name" value="Ferredoxin-NADP_redctase_2"/>
</dbReference>
<dbReference type="GO" id="GO:0016491">
    <property type="term" value="F:oxidoreductase activity"/>
    <property type="evidence" value="ECO:0007669"/>
    <property type="project" value="UniProtKB-KW"/>
</dbReference>
<dbReference type="PANTHER" id="PTHR48105">
    <property type="entry name" value="THIOREDOXIN REDUCTASE 1-RELATED-RELATED"/>
    <property type="match status" value="1"/>
</dbReference>
<proteinExistence type="predicted"/>
<dbReference type="Pfam" id="PF07992">
    <property type="entry name" value="Pyr_redox_2"/>
    <property type="match status" value="1"/>
</dbReference>
<keyword evidence="1" id="KW-0285">Flavoprotein</keyword>
<organism evidence="4 5">
    <name type="scientific">Bizionia myxarmorum</name>
    <dbReference type="NCBI Taxonomy" id="291186"/>
    <lineage>
        <taxon>Bacteria</taxon>
        <taxon>Pseudomonadati</taxon>
        <taxon>Bacteroidota</taxon>
        <taxon>Flavobacteriia</taxon>
        <taxon>Flavobacteriales</taxon>
        <taxon>Flavobacteriaceae</taxon>
        <taxon>Bizionia</taxon>
    </lineage>
</organism>
<dbReference type="AlphaFoldDB" id="A0A5D0RAI0"/>
<gene>
    <name evidence="4" type="ORF">ES674_01575</name>
</gene>
<dbReference type="Gene3D" id="3.50.50.60">
    <property type="entry name" value="FAD/NAD(P)-binding domain"/>
    <property type="match status" value="1"/>
</dbReference>
<dbReference type="Proteomes" id="UP000323720">
    <property type="component" value="Unassembled WGS sequence"/>
</dbReference>
<protein>
    <submittedName>
        <fullName evidence="4">NAD(P)/FAD-dependent oxidoreductase</fullName>
    </submittedName>
</protein>
<dbReference type="PRINTS" id="PR00469">
    <property type="entry name" value="PNDRDTASEII"/>
</dbReference>
<name>A0A5D0RAI0_9FLAO</name>
<evidence type="ECO:0000313" key="5">
    <source>
        <dbReference type="Proteomes" id="UP000323720"/>
    </source>
</evidence>
<dbReference type="RefSeq" id="WP_148402235.1">
    <property type="nucleotide sequence ID" value="NZ_VSKK01000001.1"/>
</dbReference>
<dbReference type="OrthoDB" id="1199853at2"/>
<evidence type="ECO:0000256" key="2">
    <source>
        <dbReference type="ARBA" id="ARBA00023002"/>
    </source>
</evidence>
<comment type="caution">
    <text evidence="4">The sequence shown here is derived from an EMBL/GenBank/DDBJ whole genome shotgun (WGS) entry which is preliminary data.</text>
</comment>
<evidence type="ECO:0000313" key="4">
    <source>
        <dbReference type="EMBL" id="TYB78497.1"/>
    </source>
</evidence>
<dbReference type="InterPro" id="IPR036188">
    <property type="entry name" value="FAD/NAD-bd_sf"/>
</dbReference>
<evidence type="ECO:0000259" key="3">
    <source>
        <dbReference type="Pfam" id="PF07992"/>
    </source>
</evidence>